<gene>
    <name evidence="6" type="ORF">SUZIE_173000</name>
</gene>
<dbReference type="EMBL" id="JAATJV010387043">
    <property type="protein sequence ID" value="MBZ3883450.1"/>
    <property type="molecule type" value="Genomic_DNA"/>
</dbReference>
<feature type="region of interest" description="Disordered" evidence="4">
    <location>
        <begin position="190"/>
        <end position="216"/>
    </location>
</feature>
<name>A0AA41N467_SCICA</name>
<dbReference type="InterPro" id="IPR038108">
    <property type="entry name" value="RPN13_DEUBAD_sf"/>
</dbReference>
<comment type="similarity">
    <text evidence="2">Belongs to the ADRM1 family.</text>
</comment>
<accession>A0AA41N467</accession>
<keyword evidence="3" id="KW-0539">Nucleus</keyword>
<dbReference type="GO" id="GO:0008541">
    <property type="term" value="C:proteasome regulatory particle, lid subcomplex"/>
    <property type="evidence" value="ECO:0007669"/>
    <property type="project" value="TreeGrafter"/>
</dbReference>
<sequence length="216" mass="22030">MSCRLGGEGGLQSLLGNMRHSPLMQLIGPAGLGGLGGLGALTGQGLASLLGSGGPPASSSLSSSWSQSASVTPSFATSSACATPAPSAPAGASTTSPSPAPSSEIMEPILANMDVQQHLLPYLPFRESLPQTAEEIQSTLSSPEFQQALGMFSAVLDSGQLGPLMCQFGLPAEAVEAANKGDVEVFAKALQNNTRPEQKEGDAKDKKDNEEDMSLD</sequence>
<dbReference type="PANTHER" id="PTHR12225">
    <property type="entry name" value="ADHESION REGULATING MOLECULE 1 110 KDA CELL MEMBRANE GLYCOPROTEIN"/>
    <property type="match status" value="1"/>
</dbReference>
<dbReference type="GO" id="GO:0061133">
    <property type="term" value="F:endopeptidase activator activity"/>
    <property type="evidence" value="ECO:0007669"/>
    <property type="project" value="TreeGrafter"/>
</dbReference>
<dbReference type="InterPro" id="IPR006773">
    <property type="entry name" value="Rpn13/ADRM1"/>
</dbReference>
<dbReference type="Proteomes" id="UP001166674">
    <property type="component" value="Unassembled WGS sequence"/>
</dbReference>
<feature type="compositionally biased region" description="Basic and acidic residues" evidence="4">
    <location>
        <begin position="196"/>
        <end position="209"/>
    </location>
</feature>
<organism evidence="6 7">
    <name type="scientific">Sciurus carolinensis</name>
    <name type="common">Eastern gray squirrel</name>
    <dbReference type="NCBI Taxonomy" id="30640"/>
    <lineage>
        <taxon>Eukaryota</taxon>
        <taxon>Metazoa</taxon>
        <taxon>Chordata</taxon>
        <taxon>Craniata</taxon>
        <taxon>Vertebrata</taxon>
        <taxon>Euteleostomi</taxon>
        <taxon>Mammalia</taxon>
        <taxon>Eutheria</taxon>
        <taxon>Euarchontoglires</taxon>
        <taxon>Glires</taxon>
        <taxon>Rodentia</taxon>
        <taxon>Sciuromorpha</taxon>
        <taxon>Sciuridae</taxon>
        <taxon>Sciurinae</taxon>
        <taxon>Sciurini</taxon>
        <taxon>Sciurus</taxon>
    </lineage>
</organism>
<dbReference type="GO" id="GO:0070628">
    <property type="term" value="F:proteasome binding"/>
    <property type="evidence" value="ECO:0007669"/>
    <property type="project" value="TreeGrafter"/>
</dbReference>
<feature type="region of interest" description="Disordered" evidence="4">
    <location>
        <begin position="77"/>
        <end position="104"/>
    </location>
</feature>
<proteinExistence type="inferred from homology"/>
<comment type="caution">
    <text evidence="6">The sequence shown here is derived from an EMBL/GenBank/DDBJ whole genome shotgun (WGS) entry which is preliminary data.</text>
</comment>
<evidence type="ECO:0000256" key="1">
    <source>
        <dbReference type="ARBA" id="ARBA00004123"/>
    </source>
</evidence>
<reference evidence="6" key="1">
    <citation type="submission" date="2020-03" db="EMBL/GenBank/DDBJ databases">
        <title>Studies in the Genomics of Life Span.</title>
        <authorList>
            <person name="Glass D."/>
        </authorList>
    </citation>
    <scope>NUCLEOTIDE SEQUENCE</scope>
    <source>
        <strain evidence="6">SUZIE</strain>
        <tissue evidence="6">Muscle</tissue>
    </source>
</reference>
<dbReference type="PROSITE" id="PS51916">
    <property type="entry name" value="DEUBAD"/>
    <property type="match status" value="1"/>
</dbReference>
<protein>
    <submittedName>
        <fullName evidence="6">Proteasomal ubiquitin receptor ADRM1</fullName>
    </submittedName>
</protein>
<feature type="compositionally biased region" description="Low complexity" evidence="4">
    <location>
        <begin position="77"/>
        <end position="103"/>
    </location>
</feature>
<evidence type="ECO:0000256" key="4">
    <source>
        <dbReference type="SAM" id="MobiDB-lite"/>
    </source>
</evidence>
<keyword evidence="7" id="KW-1185">Reference proteome</keyword>
<dbReference type="InterPro" id="IPR044867">
    <property type="entry name" value="DEUBAD_dom"/>
</dbReference>
<dbReference type="Pfam" id="PF16550">
    <property type="entry name" value="RPN13_C"/>
    <property type="match status" value="1"/>
</dbReference>
<dbReference type="GO" id="GO:0005634">
    <property type="term" value="C:nucleus"/>
    <property type="evidence" value="ECO:0007669"/>
    <property type="project" value="UniProtKB-SubCell"/>
</dbReference>
<feature type="domain" description="DEUBAD" evidence="5">
    <location>
        <begin position="86"/>
        <end position="200"/>
    </location>
</feature>
<dbReference type="PANTHER" id="PTHR12225:SF0">
    <property type="entry name" value="PROTEASOMAL UBIQUITIN RECEPTOR ADRM1"/>
    <property type="match status" value="1"/>
</dbReference>
<dbReference type="Gene3D" id="1.10.2020.20">
    <property type="match status" value="1"/>
</dbReference>
<evidence type="ECO:0000256" key="2">
    <source>
        <dbReference type="ARBA" id="ARBA00009216"/>
    </source>
</evidence>
<evidence type="ECO:0000256" key="3">
    <source>
        <dbReference type="ARBA" id="ARBA00023242"/>
    </source>
</evidence>
<keyword evidence="6" id="KW-0675">Receptor</keyword>
<evidence type="ECO:0000259" key="5">
    <source>
        <dbReference type="PROSITE" id="PS51916"/>
    </source>
</evidence>
<dbReference type="AlphaFoldDB" id="A0AA41N467"/>
<dbReference type="InterPro" id="IPR032368">
    <property type="entry name" value="RPN13_DEUBAD"/>
</dbReference>
<comment type="subcellular location">
    <subcellularLocation>
        <location evidence="1">Nucleus</location>
    </subcellularLocation>
</comment>
<dbReference type="FunFam" id="1.10.2020.20:FF:000001">
    <property type="entry name" value="Proteasomal ubiquitin receptor ADRM1"/>
    <property type="match status" value="1"/>
</dbReference>
<dbReference type="GO" id="GO:0005737">
    <property type="term" value="C:cytoplasm"/>
    <property type="evidence" value="ECO:0007669"/>
    <property type="project" value="InterPro"/>
</dbReference>
<evidence type="ECO:0000313" key="7">
    <source>
        <dbReference type="Proteomes" id="UP001166674"/>
    </source>
</evidence>
<evidence type="ECO:0000313" key="6">
    <source>
        <dbReference type="EMBL" id="MBZ3883450.1"/>
    </source>
</evidence>